<dbReference type="PROSITE" id="PS51900">
    <property type="entry name" value="CB"/>
    <property type="match status" value="1"/>
</dbReference>
<dbReference type="SUPFAM" id="SSF56349">
    <property type="entry name" value="DNA breaking-rejoining enzymes"/>
    <property type="match status" value="1"/>
</dbReference>
<dbReference type="GO" id="GO:0015074">
    <property type="term" value="P:DNA integration"/>
    <property type="evidence" value="ECO:0007669"/>
    <property type="project" value="UniProtKB-KW"/>
</dbReference>
<dbReference type="RefSeq" id="WP_097106397.1">
    <property type="nucleotide sequence ID" value="NZ_OCMU01000002.1"/>
</dbReference>
<dbReference type="PANTHER" id="PTHR30629">
    <property type="entry name" value="PROPHAGE INTEGRASE"/>
    <property type="match status" value="1"/>
</dbReference>
<dbReference type="InterPro" id="IPR025166">
    <property type="entry name" value="Integrase_DNA_bind_dom"/>
</dbReference>
<dbReference type="Gene3D" id="1.10.443.10">
    <property type="entry name" value="Intergrase catalytic core"/>
    <property type="match status" value="1"/>
</dbReference>
<dbReference type="InterPro" id="IPR002104">
    <property type="entry name" value="Integrase_catalytic"/>
</dbReference>
<dbReference type="EMBL" id="OCMU01000002">
    <property type="protein sequence ID" value="SOD20680.1"/>
    <property type="molecule type" value="Genomic_DNA"/>
</dbReference>
<dbReference type="InterPro" id="IPR013762">
    <property type="entry name" value="Integrase-like_cat_sf"/>
</dbReference>
<dbReference type="PROSITE" id="PS51898">
    <property type="entry name" value="TYR_RECOMBINASE"/>
    <property type="match status" value="1"/>
</dbReference>
<keyword evidence="4" id="KW-0233">DNA recombination</keyword>
<proteinExistence type="inferred from homology"/>
<organism evidence="8 9">
    <name type="scientific">Nitrosomonas ureae</name>
    <dbReference type="NCBI Taxonomy" id="44577"/>
    <lineage>
        <taxon>Bacteria</taxon>
        <taxon>Pseudomonadati</taxon>
        <taxon>Pseudomonadota</taxon>
        <taxon>Betaproteobacteria</taxon>
        <taxon>Nitrosomonadales</taxon>
        <taxon>Nitrosomonadaceae</taxon>
        <taxon>Nitrosomonas</taxon>
    </lineage>
</organism>
<evidence type="ECO:0000259" key="6">
    <source>
        <dbReference type="PROSITE" id="PS51898"/>
    </source>
</evidence>
<evidence type="ECO:0000259" key="7">
    <source>
        <dbReference type="PROSITE" id="PS51900"/>
    </source>
</evidence>
<evidence type="ECO:0000313" key="8">
    <source>
        <dbReference type="EMBL" id="SOD20680.1"/>
    </source>
</evidence>
<sequence length="417" mass="46567">MSGGIGGKLTDKAVKAFVAQSERGKKLADGGGLHLFITPAGGATWRIKYRIDGKEKIYSIGGYPAVSLAAARVELTEIKSLLRENKDPVTQRRINRAESNAASDNTFKAIAAEWLKMKQREWSAGHYTKSARAFERDIYPAIGKLPIASITPAIVAKAIEDIHKRDVLETATRILQHLNGVFRYAQAKGLCRDNPALPAREILPRKKDTGRMPALLEFSALGDILRRADMARTSPSVRMAHRLCAFTAARIGNIINAEWKEFDLESDQPIWNIPRTKMKVKSRLIDHRIPLCPVIVSELRQWQSVFGSKGYVFPSPTGNKHIGRESIEKMYRVTLGLEGKHSPHGWRSSFSTLARDNGSARDVVELALDHSHDNEVARAYDRGERFEERIKLFNWWGEQLSAAQRGAAIIPLKNGTD</sequence>
<dbReference type="AlphaFoldDB" id="A0A286AFM2"/>
<evidence type="ECO:0000256" key="4">
    <source>
        <dbReference type="ARBA" id="ARBA00023172"/>
    </source>
</evidence>
<dbReference type="Proteomes" id="UP000219335">
    <property type="component" value="Unassembled WGS sequence"/>
</dbReference>
<protein>
    <submittedName>
        <fullName evidence="8">Integrase</fullName>
    </submittedName>
</protein>
<dbReference type="Gene3D" id="3.30.160.390">
    <property type="entry name" value="Integrase, DNA-binding domain"/>
    <property type="match status" value="1"/>
</dbReference>
<keyword evidence="3 5" id="KW-0238">DNA-binding</keyword>
<dbReference type="InterPro" id="IPR011010">
    <property type="entry name" value="DNA_brk_join_enz"/>
</dbReference>
<accession>A0A286AFM2</accession>
<evidence type="ECO:0000313" key="9">
    <source>
        <dbReference type="Proteomes" id="UP000219335"/>
    </source>
</evidence>
<feature type="domain" description="Core-binding (CB)" evidence="7">
    <location>
        <begin position="105"/>
        <end position="186"/>
    </location>
</feature>
<dbReference type="InterPro" id="IPR050808">
    <property type="entry name" value="Phage_Integrase"/>
</dbReference>
<dbReference type="InterPro" id="IPR010998">
    <property type="entry name" value="Integrase_recombinase_N"/>
</dbReference>
<dbReference type="Gene3D" id="1.10.150.130">
    <property type="match status" value="1"/>
</dbReference>
<dbReference type="InterPro" id="IPR038488">
    <property type="entry name" value="Integrase_DNA-bd_sf"/>
</dbReference>
<keyword evidence="2" id="KW-0229">DNA integration</keyword>
<dbReference type="InterPro" id="IPR053876">
    <property type="entry name" value="Phage_int_M"/>
</dbReference>
<dbReference type="Pfam" id="PF00589">
    <property type="entry name" value="Phage_integrase"/>
    <property type="match status" value="1"/>
</dbReference>
<evidence type="ECO:0000256" key="5">
    <source>
        <dbReference type="PROSITE-ProRule" id="PRU01248"/>
    </source>
</evidence>
<dbReference type="Pfam" id="PF22022">
    <property type="entry name" value="Phage_int_M"/>
    <property type="match status" value="1"/>
</dbReference>
<dbReference type="InterPro" id="IPR044068">
    <property type="entry name" value="CB"/>
</dbReference>
<dbReference type="Pfam" id="PF13356">
    <property type="entry name" value="Arm-DNA-bind_3"/>
    <property type="match status" value="1"/>
</dbReference>
<dbReference type="GO" id="GO:0003677">
    <property type="term" value="F:DNA binding"/>
    <property type="evidence" value="ECO:0007669"/>
    <property type="project" value="UniProtKB-UniRule"/>
</dbReference>
<evidence type="ECO:0000256" key="2">
    <source>
        <dbReference type="ARBA" id="ARBA00022908"/>
    </source>
</evidence>
<dbReference type="PANTHER" id="PTHR30629:SF2">
    <property type="entry name" value="PROPHAGE INTEGRASE INTS-RELATED"/>
    <property type="match status" value="1"/>
</dbReference>
<comment type="similarity">
    <text evidence="1">Belongs to the 'phage' integrase family.</text>
</comment>
<dbReference type="GO" id="GO:0006310">
    <property type="term" value="P:DNA recombination"/>
    <property type="evidence" value="ECO:0007669"/>
    <property type="project" value="UniProtKB-KW"/>
</dbReference>
<dbReference type="CDD" id="cd00801">
    <property type="entry name" value="INT_P4_C"/>
    <property type="match status" value="1"/>
</dbReference>
<evidence type="ECO:0000256" key="1">
    <source>
        <dbReference type="ARBA" id="ARBA00008857"/>
    </source>
</evidence>
<feature type="domain" description="Tyr recombinase" evidence="6">
    <location>
        <begin position="207"/>
        <end position="394"/>
    </location>
</feature>
<gene>
    <name evidence="8" type="ORF">SAMN06297164_2731</name>
</gene>
<evidence type="ECO:0000256" key="3">
    <source>
        <dbReference type="ARBA" id="ARBA00023125"/>
    </source>
</evidence>
<reference evidence="8 9" key="1">
    <citation type="submission" date="2017-09" db="EMBL/GenBank/DDBJ databases">
        <authorList>
            <person name="Ehlers B."/>
            <person name="Leendertz F.H."/>
        </authorList>
    </citation>
    <scope>NUCLEOTIDE SEQUENCE [LARGE SCALE GENOMIC DNA]</scope>
    <source>
        <strain evidence="8 9">Nm42</strain>
    </source>
</reference>
<name>A0A286AFM2_9PROT</name>